<name>M7TBJ4_BOTF1</name>
<dbReference type="AlphaFoldDB" id="M7TBJ4"/>
<accession>M7TBJ4</accession>
<evidence type="ECO:0000256" key="2">
    <source>
        <dbReference type="SAM" id="Phobius"/>
    </source>
</evidence>
<evidence type="ECO:0000313" key="3">
    <source>
        <dbReference type="EMBL" id="EMR80766.1"/>
    </source>
</evidence>
<protein>
    <submittedName>
        <fullName evidence="3">Uncharacterized protein</fullName>
    </submittedName>
</protein>
<organism evidence="3 4">
    <name type="scientific">Botryotinia fuckeliana (strain BcDW1)</name>
    <name type="common">Noble rot fungus</name>
    <name type="synonym">Botrytis cinerea</name>
    <dbReference type="NCBI Taxonomy" id="1290391"/>
    <lineage>
        <taxon>Eukaryota</taxon>
        <taxon>Fungi</taxon>
        <taxon>Dikarya</taxon>
        <taxon>Ascomycota</taxon>
        <taxon>Pezizomycotina</taxon>
        <taxon>Leotiomycetes</taxon>
        <taxon>Helotiales</taxon>
        <taxon>Sclerotiniaceae</taxon>
        <taxon>Botrytis</taxon>
    </lineage>
</organism>
<evidence type="ECO:0000313" key="4">
    <source>
        <dbReference type="Proteomes" id="UP000012045"/>
    </source>
</evidence>
<sequence length="127" mass="14132">MIGKEEAHAEVARNKTTENELNTTLEGSLATSDHYKKHKRVKLKHAAVSLCSLIPFFASFPFAIFEFGEEQSSDGPSCHVTGHHSLGNYRLITFGRTLGVQLPNTDYNRSSTSLLTTLLVYSPPHER</sequence>
<evidence type="ECO:0000256" key="1">
    <source>
        <dbReference type="SAM" id="MobiDB-lite"/>
    </source>
</evidence>
<keyword evidence="2" id="KW-0472">Membrane</keyword>
<feature type="transmembrane region" description="Helical" evidence="2">
    <location>
        <begin position="46"/>
        <end position="65"/>
    </location>
</feature>
<dbReference type="EMBL" id="KB708104">
    <property type="protein sequence ID" value="EMR80766.1"/>
    <property type="molecule type" value="Genomic_DNA"/>
</dbReference>
<feature type="region of interest" description="Disordered" evidence="1">
    <location>
        <begin position="1"/>
        <end position="29"/>
    </location>
</feature>
<gene>
    <name evidence="3" type="ORF">BcDW1_10658</name>
</gene>
<dbReference type="Proteomes" id="UP000012045">
    <property type="component" value="Unassembled WGS sequence"/>
</dbReference>
<proteinExistence type="predicted"/>
<keyword evidence="2" id="KW-0812">Transmembrane</keyword>
<dbReference type="HOGENOM" id="CLU_1970185_0_0_1"/>
<reference evidence="4" key="1">
    <citation type="journal article" date="2013" name="Genome Announc.">
        <title>Draft genome sequence of Botrytis cinerea BcDW1, inoculum for noble rot of grape berries.</title>
        <authorList>
            <person name="Blanco-Ulate B."/>
            <person name="Allen G."/>
            <person name="Powell A.L."/>
            <person name="Cantu D."/>
        </authorList>
    </citation>
    <scope>NUCLEOTIDE SEQUENCE [LARGE SCALE GENOMIC DNA]</scope>
    <source>
        <strain evidence="4">BcDW1</strain>
    </source>
</reference>
<keyword evidence="2" id="KW-1133">Transmembrane helix</keyword>
<feature type="compositionally biased region" description="Basic and acidic residues" evidence="1">
    <location>
        <begin position="1"/>
        <end position="18"/>
    </location>
</feature>